<sequence length="65" mass="7296">MLSQVAILAVRPYALREAHHSAGNGYMRFVNDCDPDRYLDDAVCGAPAAMRVTRRHTHSSGPWRK</sequence>
<accession>A0A2T7B8M2</accession>
<dbReference type="AlphaFoldDB" id="A0A2T7B8M2"/>
<protein>
    <submittedName>
        <fullName evidence="1">Uncharacterized protein</fullName>
    </submittedName>
</protein>
<evidence type="ECO:0000313" key="1">
    <source>
        <dbReference type="EMBL" id="PUX25263.1"/>
    </source>
</evidence>
<dbReference type="EMBL" id="MSAG01000006">
    <property type="protein sequence ID" value="PUX25263.1"/>
    <property type="molecule type" value="Genomic_DNA"/>
</dbReference>
<gene>
    <name evidence="1" type="ORF">BS411_04640</name>
</gene>
<name>A0A2T7B8M2_9ENTR</name>
<proteinExistence type="predicted"/>
<organism evidence="1">
    <name type="scientific">Cronobacter turicensis</name>
    <dbReference type="NCBI Taxonomy" id="413502"/>
    <lineage>
        <taxon>Bacteria</taxon>
        <taxon>Pseudomonadati</taxon>
        <taxon>Pseudomonadota</taxon>
        <taxon>Gammaproteobacteria</taxon>
        <taxon>Enterobacterales</taxon>
        <taxon>Enterobacteriaceae</taxon>
        <taxon>Cronobacter</taxon>
    </lineage>
</organism>
<comment type="caution">
    <text evidence="1">The sequence shown here is derived from an EMBL/GenBank/DDBJ whole genome shotgun (WGS) entry which is preliminary data.</text>
</comment>
<reference evidence="1" key="1">
    <citation type="submission" date="2016-12" db="EMBL/GenBank/DDBJ databases">
        <title>Analysis of the Molecular Diversity Among Cronobacter Species Isolated from Filth Flies Using a Pan Genomic DNA Microarray.</title>
        <authorList>
            <person name="Pava-Ripoll M."/>
            <person name="Tall B."/>
            <person name="Farber J."/>
            <person name="Fanning S."/>
            <person name="Lehner A."/>
            <person name="Stephan R."/>
            <person name="Pagotto F."/>
            <person name="Iverson C."/>
            <person name="Ziobro G."/>
            <person name="Miller A."/>
            <person name="Pearson R."/>
            <person name="Yan Q."/>
            <person name="Kim M."/>
            <person name="Jeong S."/>
            <person name="Park J."/>
            <person name="Jun S."/>
            <person name="Choi H."/>
            <person name="Chung T."/>
            <person name="Yoo Y."/>
            <person name="Park E."/>
            <person name="Hwang S."/>
            <person name="Lee B."/>
            <person name="Sathyamoorthy V."/>
            <person name="Carter L."/>
            <person name="Mammel M."/>
            <person name="Jackson S."/>
            <person name="Kothary M."/>
            <person name="Patel I."/>
            <person name="Grim C."/>
            <person name="Gopinath G."/>
            <person name="Gangiredla J."/>
            <person name="Chase H."/>
        </authorList>
    </citation>
    <scope>NUCLEOTIDE SEQUENCE [LARGE SCALE GENOMIC DNA]</scope>
    <source>
        <strain evidence="1">MOD1-Sh41s</strain>
    </source>
</reference>